<feature type="compositionally biased region" description="Gly residues" evidence="1">
    <location>
        <begin position="53"/>
        <end position="65"/>
    </location>
</feature>
<organism evidence="2 3">
    <name type="scientific">Vitis vinifera</name>
    <name type="common">Grape</name>
    <dbReference type="NCBI Taxonomy" id="29760"/>
    <lineage>
        <taxon>Eukaryota</taxon>
        <taxon>Viridiplantae</taxon>
        <taxon>Streptophyta</taxon>
        <taxon>Embryophyta</taxon>
        <taxon>Tracheophyta</taxon>
        <taxon>Spermatophyta</taxon>
        <taxon>Magnoliopsida</taxon>
        <taxon>eudicotyledons</taxon>
        <taxon>Gunneridae</taxon>
        <taxon>Pentapetalae</taxon>
        <taxon>rosids</taxon>
        <taxon>Vitales</taxon>
        <taxon>Vitaceae</taxon>
        <taxon>Viteae</taxon>
        <taxon>Vitis</taxon>
    </lineage>
</organism>
<dbReference type="AlphaFoldDB" id="A0A438HJZ5"/>
<sequence>MRLKLRDMETENDRVAKKDYLDLLDISVEIDSTSAGHSSRPSVAGTSASGYDGSRGGTNDGGDNGEGNIDERRHSQYPISQFTCENDFTHYTQDEDHGSRRAGPGI</sequence>
<evidence type="ECO:0000256" key="1">
    <source>
        <dbReference type="SAM" id="MobiDB-lite"/>
    </source>
</evidence>
<dbReference type="Proteomes" id="UP000288805">
    <property type="component" value="Unassembled WGS sequence"/>
</dbReference>
<name>A0A438HJZ5_VITVI</name>
<protein>
    <submittedName>
        <fullName evidence="2">Uncharacterized protein</fullName>
    </submittedName>
</protein>
<feature type="region of interest" description="Disordered" evidence="1">
    <location>
        <begin position="30"/>
        <end position="106"/>
    </location>
</feature>
<dbReference type="EMBL" id="QGNW01000212">
    <property type="protein sequence ID" value="RVW84757.1"/>
    <property type="molecule type" value="Genomic_DNA"/>
</dbReference>
<evidence type="ECO:0000313" key="2">
    <source>
        <dbReference type="EMBL" id="RVW84757.1"/>
    </source>
</evidence>
<evidence type="ECO:0000313" key="3">
    <source>
        <dbReference type="Proteomes" id="UP000288805"/>
    </source>
</evidence>
<gene>
    <name evidence="2" type="ORF">CK203_046717</name>
</gene>
<comment type="caution">
    <text evidence="2">The sequence shown here is derived from an EMBL/GenBank/DDBJ whole genome shotgun (WGS) entry which is preliminary data.</text>
</comment>
<feature type="compositionally biased region" description="Polar residues" evidence="1">
    <location>
        <begin position="30"/>
        <end position="49"/>
    </location>
</feature>
<accession>A0A438HJZ5</accession>
<proteinExistence type="predicted"/>
<feature type="compositionally biased region" description="Polar residues" evidence="1">
    <location>
        <begin position="77"/>
        <end position="91"/>
    </location>
</feature>
<reference evidence="2 3" key="1">
    <citation type="journal article" date="2018" name="PLoS Genet.">
        <title>Population sequencing reveals clonal diversity and ancestral inbreeding in the grapevine cultivar Chardonnay.</title>
        <authorList>
            <person name="Roach M.J."/>
            <person name="Johnson D.L."/>
            <person name="Bohlmann J."/>
            <person name="van Vuuren H.J."/>
            <person name="Jones S.J."/>
            <person name="Pretorius I.S."/>
            <person name="Schmidt S.A."/>
            <person name="Borneman A.R."/>
        </authorList>
    </citation>
    <scope>NUCLEOTIDE SEQUENCE [LARGE SCALE GENOMIC DNA]</scope>
    <source>
        <strain evidence="3">cv. Chardonnay</strain>
        <tissue evidence="2">Leaf</tissue>
    </source>
</reference>